<evidence type="ECO:0000256" key="1">
    <source>
        <dbReference type="SAM" id="MobiDB-lite"/>
    </source>
</evidence>
<gene>
    <name evidence="2" type="ORF">BDA96_06G300800</name>
</gene>
<sequence length="327" mass="35887">MEPPRSPSLASDANQQGEHNPVANDDGTISLWDFLQEYCHIDVNDIMSRVTAQAIVPKETDVIDVGDDAPRMQHEDDDDVPMLCQPRQHDCAKTQEESTGLVGAQPMGMTFGSENVHSAGYNNMMPLPPPLAGSNSKMFVADPLQLSIGTHAPAANHMPGSSSVAFSRYTGSDINLNLPPPGKKKMAAAIPNNASPNLKTKKPYELPLLGLIGKKDPSPFAPVILESSEAAADRQLHEFSHGAARCKNKAHKRRRYTWPANKVAKLDEKIEQLRKEALLNPAHRRPMNLIQKDIDELQGKKDEIHARMLDMMQKDDDGDEGGSSTHQ</sequence>
<feature type="region of interest" description="Disordered" evidence="1">
    <location>
        <begin position="308"/>
        <end position="327"/>
    </location>
</feature>
<reference evidence="2" key="1">
    <citation type="journal article" date="2019" name="BMC Genomics">
        <title>A new reference genome for Sorghum bicolor reveals high levels of sequence similarity between sweet and grain genotypes: implications for the genetics of sugar metabolism.</title>
        <authorList>
            <person name="Cooper E.A."/>
            <person name="Brenton Z.W."/>
            <person name="Flinn B.S."/>
            <person name="Jenkins J."/>
            <person name="Shu S."/>
            <person name="Flowers D."/>
            <person name="Luo F."/>
            <person name="Wang Y."/>
            <person name="Xia P."/>
            <person name="Barry K."/>
            <person name="Daum C."/>
            <person name="Lipzen A."/>
            <person name="Yoshinaga Y."/>
            <person name="Schmutz J."/>
            <person name="Saski C."/>
            <person name="Vermerris W."/>
            <person name="Kresovich S."/>
        </authorList>
    </citation>
    <scope>NUCLEOTIDE SEQUENCE</scope>
</reference>
<proteinExistence type="predicted"/>
<protein>
    <submittedName>
        <fullName evidence="2">Uncharacterized protein</fullName>
    </submittedName>
</protein>
<dbReference type="Proteomes" id="UP000807115">
    <property type="component" value="Chromosome 6"/>
</dbReference>
<evidence type="ECO:0000313" key="3">
    <source>
        <dbReference type="Proteomes" id="UP000807115"/>
    </source>
</evidence>
<name>A0A921UE14_SORBI</name>
<feature type="region of interest" description="Disordered" evidence="1">
    <location>
        <begin position="1"/>
        <end position="25"/>
    </location>
</feature>
<evidence type="ECO:0000313" key="2">
    <source>
        <dbReference type="EMBL" id="KAG0528234.1"/>
    </source>
</evidence>
<organism evidence="2 3">
    <name type="scientific">Sorghum bicolor</name>
    <name type="common">Sorghum</name>
    <name type="synonym">Sorghum vulgare</name>
    <dbReference type="NCBI Taxonomy" id="4558"/>
    <lineage>
        <taxon>Eukaryota</taxon>
        <taxon>Viridiplantae</taxon>
        <taxon>Streptophyta</taxon>
        <taxon>Embryophyta</taxon>
        <taxon>Tracheophyta</taxon>
        <taxon>Spermatophyta</taxon>
        <taxon>Magnoliopsida</taxon>
        <taxon>Liliopsida</taxon>
        <taxon>Poales</taxon>
        <taxon>Poaceae</taxon>
        <taxon>PACMAD clade</taxon>
        <taxon>Panicoideae</taxon>
        <taxon>Andropogonodae</taxon>
        <taxon>Andropogoneae</taxon>
        <taxon>Sorghinae</taxon>
        <taxon>Sorghum</taxon>
    </lineage>
</organism>
<dbReference type="EMBL" id="CM027685">
    <property type="protein sequence ID" value="KAG0528234.1"/>
    <property type="molecule type" value="Genomic_DNA"/>
</dbReference>
<comment type="caution">
    <text evidence="2">The sequence shown here is derived from an EMBL/GenBank/DDBJ whole genome shotgun (WGS) entry which is preliminary data.</text>
</comment>
<feature type="compositionally biased region" description="Polar residues" evidence="1">
    <location>
        <begin position="8"/>
        <end position="18"/>
    </location>
</feature>
<accession>A0A921UE14</accession>
<reference evidence="2" key="2">
    <citation type="submission" date="2020-10" db="EMBL/GenBank/DDBJ databases">
        <authorList>
            <person name="Cooper E.A."/>
            <person name="Brenton Z.W."/>
            <person name="Flinn B.S."/>
            <person name="Jenkins J."/>
            <person name="Shu S."/>
            <person name="Flowers D."/>
            <person name="Luo F."/>
            <person name="Wang Y."/>
            <person name="Xia P."/>
            <person name="Barry K."/>
            <person name="Daum C."/>
            <person name="Lipzen A."/>
            <person name="Yoshinaga Y."/>
            <person name="Schmutz J."/>
            <person name="Saski C."/>
            <person name="Vermerris W."/>
            <person name="Kresovich S."/>
        </authorList>
    </citation>
    <scope>NUCLEOTIDE SEQUENCE</scope>
</reference>
<dbReference type="AlphaFoldDB" id="A0A921UE14"/>